<dbReference type="SUPFAM" id="SSF46785">
    <property type="entry name" value="Winged helix' DNA-binding domain"/>
    <property type="match status" value="1"/>
</dbReference>
<feature type="non-terminal residue" evidence="6">
    <location>
        <position position="263"/>
    </location>
</feature>
<keyword evidence="4" id="KW-0804">Transcription</keyword>
<dbReference type="PANTHER" id="PTHR30126">
    <property type="entry name" value="HTH-TYPE TRANSCRIPTIONAL REGULATOR"/>
    <property type="match status" value="1"/>
</dbReference>
<keyword evidence="7" id="KW-1185">Reference proteome</keyword>
<dbReference type="SUPFAM" id="SSF53850">
    <property type="entry name" value="Periplasmic binding protein-like II"/>
    <property type="match status" value="1"/>
</dbReference>
<sequence>MESFQREKQLISILEAVEKYGSISKAADKLYMTQPAISKTIAKYENEYSLKFLDRCQHPIKLTAAGHFFLQRSREIYESYQELTAGLLHFVSSDTAKISIGINQSLAEIILPKILPDFYRMNPSVSIDILEKSSSESEASLLDQEIDLSIGIEPVYNPQLADFKIASESALLVVADGKGKYHQERTFEDISPYIDPKGMIIEDDSSAFQRLVSSYFSRYNIKTRIITKTANITTAFRLAGVGIGSTIIPFSLMTDFLFPVKTA</sequence>
<evidence type="ECO:0000256" key="1">
    <source>
        <dbReference type="ARBA" id="ARBA00009437"/>
    </source>
</evidence>
<dbReference type="PANTHER" id="PTHR30126:SF96">
    <property type="entry name" value="TRANSCRIPTIONAL REGULATORY PROTEIN, LYSR FAMILY"/>
    <property type="match status" value="1"/>
</dbReference>
<accession>A0ABR4XQE4</accession>
<dbReference type="InterPro" id="IPR000847">
    <property type="entry name" value="LysR_HTH_N"/>
</dbReference>
<protein>
    <recommendedName>
        <fullName evidence="5">HTH lysR-type domain-containing protein</fullName>
    </recommendedName>
</protein>
<dbReference type="InterPro" id="IPR036388">
    <property type="entry name" value="WH-like_DNA-bd_sf"/>
</dbReference>
<dbReference type="Proteomes" id="UP000030023">
    <property type="component" value="Unassembled WGS sequence"/>
</dbReference>
<evidence type="ECO:0000313" key="6">
    <source>
        <dbReference type="EMBL" id="KGO31595.1"/>
    </source>
</evidence>
<dbReference type="Gene3D" id="3.40.190.290">
    <property type="match status" value="1"/>
</dbReference>
<dbReference type="Pfam" id="PF03466">
    <property type="entry name" value="LysR_substrate"/>
    <property type="match status" value="1"/>
</dbReference>
<evidence type="ECO:0000313" key="7">
    <source>
        <dbReference type="Proteomes" id="UP000030023"/>
    </source>
</evidence>
<dbReference type="Gene3D" id="1.10.10.10">
    <property type="entry name" value="Winged helix-like DNA-binding domain superfamily/Winged helix DNA-binding domain"/>
    <property type="match status" value="1"/>
</dbReference>
<dbReference type="PROSITE" id="PS50931">
    <property type="entry name" value="HTH_LYSR"/>
    <property type="match status" value="1"/>
</dbReference>
<keyword evidence="3" id="KW-0238">DNA-binding</keyword>
<gene>
    <name evidence="6" type="ORF">Q757_06275</name>
</gene>
<dbReference type="Pfam" id="PF00126">
    <property type="entry name" value="HTH_1"/>
    <property type="match status" value="1"/>
</dbReference>
<evidence type="ECO:0000256" key="4">
    <source>
        <dbReference type="ARBA" id="ARBA00023163"/>
    </source>
</evidence>
<feature type="domain" description="HTH lysR-type" evidence="5">
    <location>
        <begin position="9"/>
        <end position="63"/>
    </location>
</feature>
<dbReference type="InterPro" id="IPR036390">
    <property type="entry name" value="WH_DNA-bd_sf"/>
</dbReference>
<evidence type="ECO:0000256" key="3">
    <source>
        <dbReference type="ARBA" id="ARBA00023125"/>
    </source>
</evidence>
<evidence type="ECO:0000259" key="5">
    <source>
        <dbReference type="PROSITE" id="PS50931"/>
    </source>
</evidence>
<proteinExistence type="inferred from homology"/>
<keyword evidence="2" id="KW-0805">Transcription regulation</keyword>
<evidence type="ECO:0000256" key="2">
    <source>
        <dbReference type="ARBA" id="ARBA00023015"/>
    </source>
</evidence>
<name>A0ABR4XQE4_9LACO</name>
<organism evidence="6 7">
    <name type="scientific">Oenococcus alcoholitolerans</name>
    <dbReference type="NCBI Taxonomy" id="931074"/>
    <lineage>
        <taxon>Bacteria</taxon>
        <taxon>Bacillati</taxon>
        <taxon>Bacillota</taxon>
        <taxon>Bacilli</taxon>
        <taxon>Lactobacillales</taxon>
        <taxon>Lactobacillaceae</taxon>
        <taxon>Oenococcus</taxon>
    </lineage>
</organism>
<dbReference type="EMBL" id="AXCV01000291">
    <property type="protein sequence ID" value="KGO31595.1"/>
    <property type="molecule type" value="Genomic_DNA"/>
</dbReference>
<dbReference type="InterPro" id="IPR005119">
    <property type="entry name" value="LysR_subst-bd"/>
</dbReference>
<reference evidence="6 7" key="1">
    <citation type="journal article" date="2014" name="Antonie Van Leeuwenhoek">
        <title>Oenococcus alcoholitolerans sp. nov., a lactic acid bacteria isolated from cachaca and ethanol fermentation processes.</title>
        <authorList>
            <person name="Badotti F."/>
            <person name="Moreira A.P."/>
            <person name="Tonon L.A."/>
            <person name="de Lucena B.T."/>
            <person name="Gomes Fde C."/>
            <person name="Kruger R."/>
            <person name="Thompson C.C."/>
            <person name="de Morais M.A.Jr."/>
            <person name="Rosa C.A."/>
            <person name="Thompson F.L."/>
        </authorList>
    </citation>
    <scope>NUCLEOTIDE SEQUENCE [LARGE SCALE GENOMIC DNA]</scope>
    <source>
        <strain evidence="6 7">UFRJ-M7.2.18</strain>
    </source>
</reference>
<dbReference type="CDD" id="cd05466">
    <property type="entry name" value="PBP2_LTTR_substrate"/>
    <property type="match status" value="1"/>
</dbReference>
<comment type="caution">
    <text evidence="6">The sequence shown here is derived from an EMBL/GenBank/DDBJ whole genome shotgun (WGS) entry which is preliminary data.</text>
</comment>
<comment type="similarity">
    <text evidence="1">Belongs to the LysR transcriptional regulatory family.</text>
</comment>